<dbReference type="InterPro" id="IPR003593">
    <property type="entry name" value="AAA+_ATPase"/>
</dbReference>
<dbReference type="EMBL" id="AP027742">
    <property type="protein sequence ID" value="BDZ76803.1"/>
    <property type="molecule type" value="Genomic_DNA"/>
</dbReference>
<sequence>MTHAIEVSALTKTYGEHQVLKGIDLHVRKGEIFALLGVNGAGKTTALECIEDLKKYDSGSITVIGRTGIQLQSSSLPEHIKTMEAIRLFSQWNRSPLPEETLHALGIYEFSQKQYFQLSTGQKRRLHLALSLIRDPDILFLDEPTAGLDVEGRLLLHQQIRQLNAMGKTIVLASHDMTEVENLCDRIAILSGGRIAFTGTVEQLQKRMGKHYNITIRTNAGTERYESDSIENTLFELLIKHREKSEAILDIQVNRGSLEQHFMKIAKEG</sequence>
<dbReference type="Proteomes" id="UP001305815">
    <property type="component" value="Chromosome"/>
</dbReference>
<dbReference type="PANTHER" id="PTHR42711:SF5">
    <property type="entry name" value="ABC TRANSPORTER ATP-BINDING PROTEIN NATA"/>
    <property type="match status" value="1"/>
</dbReference>
<dbReference type="SMART" id="SM00382">
    <property type="entry name" value="AAA"/>
    <property type="match status" value="1"/>
</dbReference>
<dbReference type="InterPro" id="IPR003439">
    <property type="entry name" value="ABC_transporter-like_ATP-bd"/>
</dbReference>
<name>A0ABM8I3U9_9FIRM</name>
<dbReference type="PROSITE" id="PS50893">
    <property type="entry name" value="ABC_TRANSPORTER_2"/>
    <property type="match status" value="1"/>
</dbReference>
<evidence type="ECO:0000313" key="6">
    <source>
        <dbReference type="EMBL" id="BDZ76803.1"/>
    </source>
</evidence>
<accession>A0ABM8I3U9</accession>
<feature type="domain" description="ABC transporter" evidence="5">
    <location>
        <begin position="5"/>
        <end position="217"/>
    </location>
</feature>
<organism evidence="6 7">
    <name type="scientific">Claveliimonas bilis</name>
    <dbReference type="NCBI Taxonomy" id="3028070"/>
    <lineage>
        <taxon>Bacteria</taxon>
        <taxon>Bacillati</taxon>
        <taxon>Bacillota</taxon>
        <taxon>Clostridia</taxon>
        <taxon>Lachnospirales</taxon>
        <taxon>Lachnospiraceae</taxon>
        <taxon>Claveliimonas</taxon>
    </lineage>
</organism>
<protein>
    <submittedName>
        <fullName evidence="6">Multidrug ABC transporter ATP-binding protein</fullName>
    </submittedName>
</protein>
<proteinExistence type="inferred from homology"/>
<evidence type="ECO:0000259" key="5">
    <source>
        <dbReference type="PROSITE" id="PS50893"/>
    </source>
</evidence>
<evidence type="ECO:0000256" key="1">
    <source>
        <dbReference type="ARBA" id="ARBA00005417"/>
    </source>
</evidence>
<evidence type="ECO:0000313" key="7">
    <source>
        <dbReference type="Proteomes" id="UP001305815"/>
    </source>
</evidence>
<dbReference type="GO" id="GO:0005524">
    <property type="term" value="F:ATP binding"/>
    <property type="evidence" value="ECO:0007669"/>
    <property type="project" value="UniProtKB-KW"/>
</dbReference>
<gene>
    <name evidence="6" type="ORF">Lac1_09860</name>
</gene>
<dbReference type="InterPro" id="IPR050763">
    <property type="entry name" value="ABC_transporter_ATP-binding"/>
</dbReference>
<comment type="similarity">
    <text evidence="1">Belongs to the ABC transporter superfamily.</text>
</comment>
<reference evidence="7" key="1">
    <citation type="journal article" date="2023" name="Int. J. Syst. Evol. Microbiol.">
        <title>Claveliimonas bilis gen. nov., sp. nov., deoxycholic acid-producing bacteria isolated from human faeces, and reclassification of Sellimonas monacensis Zenner et al. 2021 as Claveliimonas monacensis comb. nov.</title>
        <authorList>
            <person name="Hisatomi A."/>
            <person name="Kastawa N.W.E.P.G."/>
            <person name="Song I."/>
            <person name="Ohkuma M."/>
            <person name="Fukiya S."/>
            <person name="Sakamoto M."/>
        </authorList>
    </citation>
    <scope>NUCLEOTIDE SEQUENCE [LARGE SCALE GENOMIC DNA]</scope>
    <source>
        <strain evidence="7">12BBH14</strain>
    </source>
</reference>
<keyword evidence="2" id="KW-0813">Transport</keyword>
<evidence type="ECO:0000256" key="4">
    <source>
        <dbReference type="ARBA" id="ARBA00022840"/>
    </source>
</evidence>
<dbReference type="PANTHER" id="PTHR42711">
    <property type="entry name" value="ABC TRANSPORTER ATP-BINDING PROTEIN"/>
    <property type="match status" value="1"/>
</dbReference>
<keyword evidence="7" id="KW-1185">Reference proteome</keyword>
<keyword evidence="4 6" id="KW-0067">ATP-binding</keyword>
<dbReference type="InterPro" id="IPR027417">
    <property type="entry name" value="P-loop_NTPase"/>
</dbReference>
<keyword evidence="3" id="KW-0547">Nucleotide-binding</keyword>
<dbReference type="SUPFAM" id="SSF52540">
    <property type="entry name" value="P-loop containing nucleoside triphosphate hydrolases"/>
    <property type="match status" value="1"/>
</dbReference>
<dbReference type="CDD" id="cd03230">
    <property type="entry name" value="ABC_DR_subfamily_A"/>
    <property type="match status" value="1"/>
</dbReference>
<evidence type="ECO:0000256" key="2">
    <source>
        <dbReference type="ARBA" id="ARBA00022448"/>
    </source>
</evidence>
<evidence type="ECO:0000256" key="3">
    <source>
        <dbReference type="ARBA" id="ARBA00022741"/>
    </source>
</evidence>
<dbReference type="RefSeq" id="WP_316266390.1">
    <property type="nucleotide sequence ID" value="NZ_AP027742.1"/>
</dbReference>
<dbReference type="Pfam" id="PF00005">
    <property type="entry name" value="ABC_tran"/>
    <property type="match status" value="1"/>
</dbReference>
<dbReference type="Gene3D" id="3.40.50.300">
    <property type="entry name" value="P-loop containing nucleotide triphosphate hydrolases"/>
    <property type="match status" value="1"/>
</dbReference>